<keyword evidence="12" id="KW-0611">Plant defense</keyword>
<dbReference type="InterPro" id="IPR001915">
    <property type="entry name" value="Peptidase_M48"/>
</dbReference>
<dbReference type="Pfam" id="PF23598">
    <property type="entry name" value="LRR_14"/>
    <property type="match status" value="1"/>
</dbReference>
<dbReference type="GO" id="GO:0005524">
    <property type="term" value="F:ATP binding"/>
    <property type="evidence" value="ECO:0007669"/>
    <property type="project" value="InterPro"/>
</dbReference>
<keyword evidence="15" id="KW-0735">Signal-anchor</keyword>
<keyword evidence="6" id="KW-0645">Protease</keyword>
<evidence type="ECO:0000256" key="12">
    <source>
        <dbReference type="ARBA" id="ARBA00022821"/>
    </source>
</evidence>
<comment type="cofactor">
    <cofactor evidence="1">
        <name>Zn(2+)</name>
        <dbReference type="ChEBI" id="CHEBI:29105"/>
    </cofactor>
</comment>
<dbReference type="GO" id="GO:0004222">
    <property type="term" value="F:metalloendopeptidase activity"/>
    <property type="evidence" value="ECO:0007669"/>
    <property type="project" value="InterPro"/>
</dbReference>
<dbReference type="Gene3D" id="3.30.2010.10">
    <property type="entry name" value="Metalloproteases ('zincins'), catalytic domain"/>
    <property type="match status" value="1"/>
</dbReference>
<dbReference type="Gene3D" id="1.10.8.430">
    <property type="entry name" value="Helical domain of apoptotic protease-activating factors"/>
    <property type="match status" value="1"/>
</dbReference>
<evidence type="ECO:0000256" key="17">
    <source>
        <dbReference type="ARBA" id="ARBA00023049"/>
    </source>
</evidence>
<dbReference type="Gene3D" id="1.20.120.1910">
    <property type="entry name" value="Cysteine-tRNA ligase, C-terminal anti-codon recognition domain"/>
    <property type="match status" value="1"/>
</dbReference>
<name>A0A3L6F1P2_MAIZE</name>
<comment type="similarity">
    <text evidence="3">Belongs to the disease resistance NB-LRR family.</text>
</comment>
<evidence type="ECO:0000259" key="22">
    <source>
        <dbReference type="Pfam" id="PF18052"/>
    </source>
</evidence>
<gene>
    <name evidence="25" type="primary">RPM1_24</name>
    <name evidence="25" type="ORF">Zm00014a_019188</name>
</gene>
<dbReference type="Gene3D" id="3.40.50.300">
    <property type="entry name" value="P-loop containing nucleotide triphosphate hydrolases"/>
    <property type="match status" value="1"/>
</dbReference>
<dbReference type="InterPro" id="IPR055414">
    <property type="entry name" value="LRR_R13L4/SHOC2-like"/>
</dbReference>
<evidence type="ECO:0000256" key="3">
    <source>
        <dbReference type="ARBA" id="ARBA00008894"/>
    </source>
</evidence>
<evidence type="ECO:0000259" key="24">
    <source>
        <dbReference type="Pfam" id="PF23598"/>
    </source>
</evidence>
<keyword evidence="9" id="KW-0677">Repeat</keyword>
<dbReference type="InterPro" id="IPR032675">
    <property type="entry name" value="LRR_dom_sf"/>
</dbReference>
<dbReference type="ExpressionAtlas" id="A0A3L6F1P2">
    <property type="expression patterns" value="baseline and differential"/>
</dbReference>
<dbReference type="Gene3D" id="1.10.10.10">
    <property type="entry name" value="Winged helix-like DNA-binding domain superfamily/Winged helix DNA-binding domain"/>
    <property type="match status" value="1"/>
</dbReference>
<keyword evidence="5" id="KW-0433">Leucine-rich repeat</keyword>
<dbReference type="InterPro" id="IPR009080">
    <property type="entry name" value="tRNAsynth_Ia_anticodon-bd"/>
</dbReference>
<dbReference type="InterPro" id="IPR058922">
    <property type="entry name" value="WHD_DRP"/>
</dbReference>
<dbReference type="InterPro" id="IPR027417">
    <property type="entry name" value="P-loop_NTPase"/>
</dbReference>
<evidence type="ECO:0000259" key="21">
    <source>
        <dbReference type="Pfam" id="PF01435"/>
    </source>
</evidence>
<evidence type="ECO:0000256" key="15">
    <source>
        <dbReference type="ARBA" id="ARBA00022968"/>
    </source>
</evidence>
<keyword evidence="19" id="KW-0472">Membrane</keyword>
<dbReference type="CDD" id="cd14798">
    <property type="entry name" value="RX-CC_like"/>
    <property type="match status" value="1"/>
</dbReference>
<dbReference type="FunFam" id="1.10.10.10:FF:000322">
    <property type="entry name" value="Probable disease resistance protein At1g63360"/>
    <property type="match status" value="1"/>
</dbReference>
<dbReference type="PANTHER" id="PTHR23155:SF1137">
    <property type="entry name" value="OS08G0387700 PROTEIN"/>
    <property type="match status" value="1"/>
</dbReference>
<keyword evidence="8" id="KW-0479">Metal-binding</keyword>
<evidence type="ECO:0000313" key="26">
    <source>
        <dbReference type="Proteomes" id="UP000251960"/>
    </source>
</evidence>
<dbReference type="GO" id="GO:0002758">
    <property type="term" value="P:innate immune response-activating signaling pathway"/>
    <property type="evidence" value="ECO:0007669"/>
    <property type="project" value="UniProtKB-ARBA"/>
</dbReference>
<dbReference type="PANTHER" id="PTHR23155">
    <property type="entry name" value="DISEASE RESISTANCE PROTEIN RP"/>
    <property type="match status" value="1"/>
</dbReference>
<comment type="subcellular location">
    <subcellularLocation>
        <location evidence="2">Endoplasmic reticulum membrane</location>
        <topology evidence="2">Single-pass type II membrane protein</topology>
    </subcellularLocation>
</comment>
<dbReference type="Pfam" id="PF01435">
    <property type="entry name" value="Peptidase_M48"/>
    <property type="match status" value="1"/>
</dbReference>
<dbReference type="GO" id="GO:0006418">
    <property type="term" value="P:tRNA aminoacylation for protein translation"/>
    <property type="evidence" value="ECO:0007669"/>
    <property type="project" value="InterPro"/>
</dbReference>
<dbReference type="SUPFAM" id="SSF52540">
    <property type="entry name" value="P-loop containing nucleoside triphosphate hydrolases"/>
    <property type="match status" value="1"/>
</dbReference>
<keyword evidence="10" id="KW-0547">Nucleotide-binding</keyword>
<proteinExistence type="inferred from homology"/>
<dbReference type="GO" id="GO:0006465">
    <property type="term" value="P:signal peptide processing"/>
    <property type="evidence" value="ECO:0007669"/>
    <property type="project" value="InterPro"/>
</dbReference>
<evidence type="ECO:0000256" key="11">
    <source>
        <dbReference type="ARBA" id="ARBA00022801"/>
    </source>
</evidence>
<dbReference type="Gene3D" id="1.20.5.4130">
    <property type="match status" value="1"/>
</dbReference>
<keyword evidence="13" id="KW-0256">Endoplasmic reticulum</keyword>
<feature type="domain" description="NB-ARC" evidence="20">
    <location>
        <begin position="542"/>
        <end position="700"/>
    </location>
</feature>
<dbReference type="Pfam" id="PF04573">
    <property type="entry name" value="SPC22"/>
    <property type="match status" value="1"/>
</dbReference>
<keyword evidence="16" id="KW-1133">Transmembrane helix</keyword>
<keyword evidence="11" id="KW-0378">Hydrolase</keyword>
<evidence type="ECO:0000256" key="14">
    <source>
        <dbReference type="ARBA" id="ARBA00022833"/>
    </source>
</evidence>
<dbReference type="InterPro" id="IPR041118">
    <property type="entry name" value="Rx_N"/>
</dbReference>
<dbReference type="Proteomes" id="UP000251960">
    <property type="component" value="Chromosome 4"/>
</dbReference>
<evidence type="ECO:0000313" key="25">
    <source>
        <dbReference type="EMBL" id="PWZ26221.1"/>
    </source>
</evidence>
<dbReference type="GO" id="GO:0005787">
    <property type="term" value="C:signal peptidase complex"/>
    <property type="evidence" value="ECO:0007669"/>
    <property type="project" value="InterPro"/>
</dbReference>
<dbReference type="GO" id="GO:0009626">
    <property type="term" value="P:plant-type hypersensitive response"/>
    <property type="evidence" value="ECO:0007669"/>
    <property type="project" value="UniProtKB-ARBA"/>
</dbReference>
<feature type="domain" description="Disease resistance N-terminal" evidence="22">
    <location>
        <begin position="357"/>
        <end position="430"/>
    </location>
</feature>
<dbReference type="InterPro" id="IPR007653">
    <property type="entry name" value="SPC3"/>
</dbReference>
<accession>A0A3L6F1P2</accession>
<keyword evidence="17" id="KW-0482">Metalloprotease</keyword>
<keyword evidence="7" id="KW-0812">Transmembrane</keyword>
<dbReference type="PRINTS" id="PR00364">
    <property type="entry name" value="DISEASERSIST"/>
</dbReference>
<evidence type="ECO:0000256" key="8">
    <source>
        <dbReference type="ARBA" id="ARBA00022723"/>
    </source>
</evidence>
<dbReference type="InterPro" id="IPR042197">
    <property type="entry name" value="Apaf_helical"/>
</dbReference>
<reference evidence="25 26" key="1">
    <citation type="journal article" date="2018" name="Nat. Genet.">
        <title>Extensive intraspecific gene order and gene structural variations between Mo17 and other maize genomes.</title>
        <authorList>
            <person name="Sun S."/>
            <person name="Zhou Y."/>
            <person name="Chen J."/>
            <person name="Shi J."/>
            <person name="Zhao H."/>
            <person name="Zhao H."/>
            <person name="Song W."/>
            <person name="Zhang M."/>
            <person name="Cui Y."/>
            <person name="Dong X."/>
            <person name="Liu H."/>
            <person name="Ma X."/>
            <person name="Jiao Y."/>
            <person name="Wang B."/>
            <person name="Wei X."/>
            <person name="Stein J.C."/>
            <person name="Glaubitz J.C."/>
            <person name="Lu F."/>
            <person name="Yu G."/>
            <person name="Liang C."/>
            <person name="Fengler K."/>
            <person name="Li B."/>
            <person name="Rafalski A."/>
            <person name="Schnable P.S."/>
            <person name="Ware D.H."/>
            <person name="Buckler E.S."/>
            <person name="Lai J."/>
        </authorList>
    </citation>
    <scope>NUCLEOTIDE SEQUENCE [LARGE SCALE GENOMIC DNA]</scope>
    <source>
        <strain evidence="26">cv. Missouri 17</strain>
        <tissue evidence="25">Seedling</tissue>
    </source>
</reference>
<evidence type="ECO:0000259" key="23">
    <source>
        <dbReference type="Pfam" id="PF23559"/>
    </source>
</evidence>
<feature type="domain" description="Disease resistance R13L4/SHOC-2-like LRR" evidence="24">
    <location>
        <begin position="914"/>
        <end position="1267"/>
    </location>
</feature>
<dbReference type="GO" id="GO:0042742">
    <property type="term" value="P:defense response to bacterium"/>
    <property type="evidence" value="ECO:0007669"/>
    <property type="project" value="UniProtKB-ARBA"/>
</dbReference>
<dbReference type="GO" id="GO:0043531">
    <property type="term" value="F:ADP binding"/>
    <property type="evidence" value="ECO:0007669"/>
    <property type="project" value="InterPro"/>
</dbReference>
<dbReference type="EMBL" id="NCVQ01000005">
    <property type="protein sequence ID" value="PWZ26221.1"/>
    <property type="molecule type" value="Genomic_DNA"/>
</dbReference>
<dbReference type="InterPro" id="IPR044974">
    <property type="entry name" value="Disease_R_plants"/>
</dbReference>
<evidence type="ECO:0000256" key="7">
    <source>
        <dbReference type="ARBA" id="ARBA00022692"/>
    </source>
</evidence>
<comment type="caution">
    <text evidence="25">The sequence shown here is derived from an EMBL/GenBank/DDBJ whole genome shotgun (WGS) entry which is preliminary data.</text>
</comment>
<dbReference type="FunFam" id="3.30.2010.10:FF:000007">
    <property type="entry name" value="Peptidase M48 family protein"/>
    <property type="match status" value="1"/>
</dbReference>
<evidence type="ECO:0000256" key="6">
    <source>
        <dbReference type="ARBA" id="ARBA00022670"/>
    </source>
</evidence>
<dbReference type="GO" id="GO:0046872">
    <property type="term" value="F:metal ion binding"/>
    <property type="evidence" value="ECO:0007669"/>
    <property type="project" value="UniProtKB-KW"/>
</dbReference>
<evidence type="ECO:0000256" key="4">
    <source>
        <dbReference type="ARBA" id="ARBA00009289"/>
    </source>
</evidence>
<evidence type="ECO:0000256" key="2">
    <source>
        <dbReference type="ARBA" id="ARBA00004648"/>
    </source>
</evidence>
<evidence type="ECO:0000256" key="16">
    <source>
        <dbReference type="ARBA" id="ARBA00022989"/>
    </source>
</evidence>
<dbReference type="InterPro" id="IPR002182">
    <property type="entry name" value="NB-ARC"/>
</dbReference>
<comment type="similarity">
    <text evidence="4">Belongs to the SPCS3 family.</text>
</comment>
<evidence type="ECO:0000256" key="18">
    <source>
        <dbReference type="ARBA" id="ARBA00023054"/>
    </source>
</evidence>
<evidence type="ECO:0000256" key="9">
    <source>
        <dbReference type="ARBA" id="ARBA00022737"/>
    </source>
</evidence>
<dbReference type="CDD" id="cd07325">
    <property type="entry name" value="M48_Ste24p_like"/>
    <property type="match status" value="1"/>
</dbReference>
<keyword evidence="18" id="KW-0175">Coiled coil</keyword>
<evidence type="ECO:0000256" key="10">
    <source>
        <dbReference type="ARBA" id="ARBA00022741"/>
    </source>
</evidence>
<dbReference type="SUPFAM" id="SSF47323">
    <property type="entry name" value="Anticodon-binding domain of a subclass of class I aminoacyl-tRNA synthetases"/>
    <property type="match status" value="1"/>
</dbReference>
<dbReference type="Pfam" id="PF00931">
    <property type="entry name" value="NB-ARC"/>
    <property type="match status" value="1"/>
</dbReference>
<dbReference type="Gene3D" id="3.80.10.10">
    <property type="entry name" value="Ribonuclease Inhibitor"/>
    <property type="match status" value="1"/>
</dbReference>
<evidence type="ECO:0000256" key="5">
    <source>
        <dbReference type="ARBA" id="ARBA00022614"/>
    </source>
</evidence>
<feature type="domain" description="Disease resistance protein winged helix" evidence="23">
    <location>
        <begin position="788"/>
        <end position="863"/>
    </location>
</feature>
<protein>
    <submittedName>
        <fullName evidence="25">Disease resistance protein RPM1</fullName>
    </submittedName>
</protein>
<evidence type="ECO:0000256" key="13">
    <source>
        <dbReference type="ARBA" id="ARBA00022824"/>
    </source>
</evidence>
<dbReference type="SUPFAM" id="SSF52058">
    <property type="entry name" value="L domain-like"/>
    <property type="match status" value="1"/>
</dbReference>
<dbReference type="InterPro" id="IPR038005">
    <property type="entry name" value="RX-like_CC"/>
</dbReference>
<dbReference type="GO" id="GO:0004812">
    <property type="term" value="F:aminoacyl-tRNA ligase activity"/>
    <property type="evidence" value="ECO:0007669"/>
    <property type="project" value="InterPro"/>
</dbReference>
<evidence type="ECO:0000259" key="20">
    <source>
        <dbReference type="Pfam" id="PF00931"/>
    </source>
</evidence>
<evidence type="ECO:0000256" key="1">
    <source>
        <dbReference type="ARBA" id="ARBA00001947"/>
    </source>
</evidence>
<organism evidence="25 26">
    <name type="scientific">Zea mays</name>
    <name type="common">Maize</name>
    <dbReference type="NCBI Taxonomy" id="4577"/>
    <lineage>
        <taxon>Eukaryota</taxon>
        <taxon>Viridiplantae</taxon>
        <taxon>Streptophyta</taxon>
        <taxon>Embryophyta</taxon>
        <taxon>Tracheophyta</taxon>
        <taxon>Spermatophyta</taxon>
        <taxon>Magnoliopsida</taxon>
        <taxon>Liliopsida</taxon>
        <taxon>Poales</taxon>
        <taxon>Poaceae</taxon>
        <taxon>PACMAD clade</taxon>
        <taxon>Panicoideae</taxon>
        <taxon>Andropogonodae</taxon>
        <taxon>Andropogoneae</taxon>
        <taxon>Tripsacinae</taxon>
        <taxon>Zea</taxon>
    </lineage>
</organism>
<evidence type="ECO:0000256" key="19">
    <source>
        <dbReference type="ARBA" id="ARBA00023136"/>
    </source>
</evidence>
<feature type="domain" description="Peptidase M48" evidence="21">
    <location>
        <begin position="142"/>
        <end position="262"/>
    </location>
</feature>
<sequence length="1289" mass="145247">MDIGGGPELSNFCCDWFEVLKQLKDKALKRAGLTEETLQEQIEQRNVARKNKQFEISDGIRKNLATKGIALMDEPSGAGGSEADPFQLHLLHGLYMGVVAASSPPHRGRYMNGRTQDDHYQDLKGLDPTVMLLNTEAPDLYIRQNPVPNAYTLAINDKKPFIVVHTSLVELLTPRELQAVLAHELGHLKCDHGVWLTSANILTMGAYTVPGFGMVAGFLEEQLYRWLRAAELTCDRAALLVVQDPKVVISVLMKLSRGYSFFRFSCSHGMVAAFARAAWLKEYHEKVSMTLNILAYLSPLLTWDTKQVFVFVAAECETPQDAFIQKTDICEGKVPWAPHPEFCQALLHHEGSVVFSIKKEYHLQKGVRGQIVFLTKELKGMQDVLEELSEKPAGSVTPFQKRWARSLKELSYDIEDSVDAFMLRVDGGDAHANPRNLTGFSRFIDRMGLIGNIKSVKVAKVRRRIAKELEDITTRVKEVAAWKGRLTIPGATAQPHTKANVDTGIHLLLEDVHKHRHSPVGIDGPAQRLASLLTTHREGLQQNLMVVSIVGLGGVGKTTLAKALYESLETQFQCKAFIPVSLRPDKKSIFKRILRQVRPAARGNNNDGEKDVDELIRDIRKYLSDKRYFIVIDDVWDEEIWKLFEYALVDNSCGSRVIVTTRNFRVAKLCATPVAGALFELEPLSNADSKRLFYKRVFGKDGGNHNQLDEIAGRILKKCGGVPLAIITTASLLASKPKSINEWYRVYRSLGSGLEKDNTDIKRMHDILSLSYYELPSYLRPCLLYLSLFPEDCRIDKDSLVRRWVAEGLVVDEQGGGNLYELYDRGEKYFIELVNRSFIQPLDIDGVDGIPNACSVHDLILDLLISLSVEDNFGLRLDSQNFTTSTDSEVNIRRLSLQDNEVEVSVPETVDLSHVRSVIAFGDAFNWAPPLSRFKFLRALDLEGFPRKNNHPKELRRLHHLRYLQLRGYLQKEVLEEIGNLQHLKMLDLSHAYVSQLPVSITRLRNLQSLLVGSDVKMPQGIGSLSKLEEMSWIEVEPNTAAELGKLTEMRVLCVHGLGYDEAGDQAFLQSLSNLRNLLGLFITESEMCSLDDLPDPGQAPVGLRFFRGTETTFQQMPRWFSWLSELSGLTITVNNLTQDDIDMLGALPELRLLQLEVAENGTIAQEQLSIGSDKLFQSLEAFKFKHCARCWLVLSQGVMTRLQKLELYFEVRKRDDGAIDVGLENLTSLKHVTVEVDCYGANIRQVEDVETKLRDALDAHPKNPTLELSRVATHCMERDEHSSGRHQR</sequence>
<dbReference type="Pfam" id="PF23559">
    <property type="entry name" value="WHD_DRP"/>
    <property type="match status" value="1"/>
</dbReference>
<dbReference type="Pfam" id="PF18052">
    <property type="entry name" value="Rx_N"/>
    <property type="match status" value="1"/>
</dbReference>
<dbReference type="InterPro" id="IPR036388">
    <property type="entry name" value="WH-like_DNA-bd_sf"/>
</dbReference>
<keyword evidence="14" id="KW-0862">Zinc</keyword>